<protein>
    <submittedName>
        <fullName evidence="2">DUF616 domain-containing protein</fullName>
    </submittedName>
</protein>
<comment type="caution">
    <text evidence="2">The sequence shown here is derived from an EMBL/GenBank/DDBJ whole genome shotgun (WGS) entry which is preliminary data.</text>
</comment>
<dbReference type="Pfam" id="PF04765">
    <property type="entry name" value="TOD1_MUCI70"/>
    <property type="match status" value="1"/>
</dbReference>
<dbReference type="InterPro" id="IPR006852">
    <property type="entry name" value="TOD1_MUCI70"/>
</dbReference>
<organism evidence="2 3">
    <name type="scientific">Vibrio algarum</name>
    <dbReference type="NCBI Taxonomy" id="3020714"/>
    <lineage>
        <taxon>Bacteria</taxon>
        <taxon>Pseudomonadati</taxon>
        <taxon>Pseudomonadota</taxon>
        <taxon>Gammaproteobacteria</taxon>
        <taxon>Vibrionales</taxon>
        <taxon>Vibrionaceae</taxon>
        <taxon>Vibrio</taxon>
    </lineage>
</organism>
<gene>
    <name evidence="2" type="ORF">PGX00_08615</name>
</gene>
<proteinExistence type="predicted"/>
<sequence length="240" mass="28458">MKKVVYTVISSGYDRLRAVPSPQRDIDFFVISDDNIDVPEGWKLIEKEKQKDPILFNRFYKINPYTLFTDYDYSIYIDSHLEVTSDLNPLFDDCIKSEKGIAMYDHPERDCAYEEAEKIKELGYAHYGLVNRQMNRYRAEGFNRLFLKQANIIFRSHEDNGVIHAMEIWWEEFINGARRDQLSFAYSCLKSGCDVLALGRHDAWYGNKYFKHHGHLRKNRSKNLKWKIINKLARLVKLDQ</sequence>
<evidence type="ECO:0000313" key="2">
    <source>
        <dbReference type="EMBL" id="MDB1123716.1"/>
    </source>
</evidence>
<evidence type="ECO:0000259" key="1">
    <source>
        <dbReference type="Pfam" id="PF04765"/>
    </source>
</evidence>
<dbReference type="InterPro" id="IPR029044">
    <property type="entry name" value="Nucleotide-diphossugar_trans"/>
</dbReference>
<feature type="domain" description="TOD1/MUCI70 glycosyltransferase-like" evidence="1">
    <location>
        <begin position="59"/>
        <end position="190"/>
    </location>
</feature>
<dbReference type="SUPFAM" id="SSF53448">
    <property type="entry name" value="Nucleotide-diphospho-sugar transferases"/>
    <property type="match status" value="1"/>
</dbReference>
<dbReference type="InterPro" id="IPR048354">
    <property type="entry name" value="TOD1_MUCI70_glycTrfase_dom"/>
</dbReference>
<dbReference type="EMBL" id="JAQLOI010000001">
    <property type="protein sequence ID" value="MDB1123716.1"/>
    <property type="molecule type" value="Genomic_DNA"/>
</dbReference>
<dbReference type="Proteomes" id="UP001210678">
    <property type="component" value="Unassembled WGS sequence"/>
</dbReference>
<dbReference type="RefSeq" id="WP_272135289.1">
    <property type="nucleotide sequence ID" value="NZ_JAQLOI010000001.1"/>
</dbReference>
<name>A0ABT4YQ75_9VIBR</name>
<dbReference type="PANTHER" id="PTHR12956">
    <property type="entry name" value="ALKALINE CERAMIDASE-RELATED"/>
    <property type="match status" value="1"/>
</dbReference>
<evidence type="ECO:0000313" key="3">
    <source>
        <dbReference type="Proteomes" id="UP001210678"/>
    </source>
</evidence>
<reference evidence="2 3" key="1">
    <citation type="submission" date="2023-01" db="EMBL/GenBank/DDBJ databases">
        <title>Vibrio sp. KJ40-1 sp.nov, isolated from marine algae.</title>
        <authorList>
            <person name="Butt M."/>
            <person name="Kim J.M.J."/>
            <person name="Jeon C.O.C."/>
        </authorList>
    </citation>
    <scope>NUCLEOTIDE SEQUENCE [LARGE SCALE GENOMIC DNA]</scope>
    <source>
        <strain evidence="2 3">KJ40-1</strain>
    </source>
</reference>
<keyword evidence="3" id="KW-1185">Reference proteome</keyword>
<accession>A0ABT4YQ75</accession>